<evidence type="ECO:0000256" key="8">
    <source>
        <dbReference type="RuleBase" id="RU365066"/>
    </source>
</evidence>
<dbReference type="HOGENOM" id="CLU_032917_1_0_1"/>
<dbReference type="GO" id="GO:0005789">
    <property type="term" value="C:endoplasmic reticulum membrane"/>
    <property type="evidence" value="ECO:0000318"/>
    <property type="project" value="GO_Central"/>
</dbReference>
<evidence type="ECO:0000313" key="11">
    <source>
        <dbReference type="Proteomes" id="UP000015101"/>
    </source>
</evidence>
<dbReference type="AlphaFoldDB" id="T1G968"/>
<gene>
    <name evidence="10" type="primary">20217615</name>
    <name evidence="9" type="ORF">HELRODRAFT_95556</name>
</gene>
<evidence type="ECO:0000313" key="9">
    <source>
        <dbReference type="EMBL" id="ESN96701.1"/>
    </source>
</evidence>
<sequence length="320" mass="37688">MKKVISLISTLAWLATTLLYSSASNGDLSQVFLSCRDECYSRNCSTPEKQKKFYNKHPLILKLTMWDCLDECEHQCIWPTVDVFREEHDIVPKFYGKWPFIRILGSQEIASSIASLLNLCSHIYMIRIFRKQVRSSSAMYYLWNVTTLVGINTWFWSFLFHMRDTPFTEKMDYFCAVSAVMYNLYIFIHRTTLGNRALHLSVGSTMLLFFTYHVYYLSFVRFDYGYNMRVNVAIGLANALGWITWSLKVRRQQPYATRCAISIVITLLFMLLEIWDFPPILGIFDAHSLWHFGTAPIALLWYRFGIEDCLYLKKMQFYKT</sequence>
<proteinExistence type="inferred from homology"/>
<dbReference type="eggNOG" id="KOG2970">
    <property type="taxonomic scope" value="Eukaryota"/>
</dbReference>
<comment type="function">
    <text evidence="8">Involved in the lipid remodeling steps of GPI-anchor maturation.</text>
</comment>
<keyword evidence="6 8" id="KW-1133">Transmembrane helix</keyword>
<dbReference type="GO" id="GO:0016788">
    <property type="term" value="F:hydrolase activity, acting on ester bonds"/>
    <property type="evidence" value="ECO:0000318"/>
    <property type="project" value="GO_Central"/>
</dbReference>
<organism evidence="10 11">
    <name type="scientific">Helobdella robusta</name>
    <name type="common">Californian leech</name>
    <dbReference type="NCBI Taxonomy" id="6412"/>
    <lineage>
        <taxon>Eukaryota</taxon>
        <taxon>Metazoa</taxon>
        <taxon>Spiralia</taxon>
        <taxon>Lophotrochozoa</taxon>
        <taxon>Annelida</taxon>
        <taxon>Clitellata</taxon>
        <taxon>Hirudinea</taxon>
        <taxon>Rhynchobdellida</taxon>
        <taxon>Glossiphoniidae</taxon>
        <taxon>Helobdella</taxon>
    </lineage>
</organism>
<dbReference type="Pfam" id="PF04080">
    <property type="entry name" value="Per1"/>
    <property type="match status" value="1"/>
</dbReference>
<dbReference type="CTD" id="20217615"/>
<comment type="similarity">
    <text evidence="2 8">Belongs to the PGAP3 family.</text>
</comment>
<evidence type="ECO:0000256" key="1">
    <source>
        <dbReference type="ARBA" id="ARBA00004127"/>
    </source>
</evidence>
<keyword evidence="7 8" id="KW-0472">Membrane</keyword>
<keyword evidence="4 8" id="KW-0812">Transmembrane</keyword>
<dbReference type="EnsemblMetazoa" id="HelroT95556">
    <property type="protein sequence ID" value="HelroP95556"/>
    <property type="gene ID" value="HelroG95556"/>
</dbReference>
<dbReference type="RefSeq" id="XP_009025273.1">
    <property type="nucleotide sequence ID" value="XM_009027025.1"/>
</dbReference>
<evidence type="ECO:0000256" key="4">
    <source>
        <dbReference type="ARBA" id="ARBA00022692"/>
    </source>
</evidence>
<dbReference type="GO" id="GO:0000139">
    <property type="term" value="C:Golgi membrane"/>
    <property type="evidence" value="ECO:0007669"/>
    <property type="project" value="UniProtKB-SubCell"/>
</dbReference>
<protein>
    <recommendedName>
        <fullName evidence="8">Post-GPI attachment to proteins factor 3</fullName>
    </recommendedName>
</protein>
<keyword evidence="11" id="KW-1185">Reference proteome</keyword>
<feature type="transmembrane region" description="Helical" evidence="8">
    <location>
        <begin position="141"/>
        <end position="159"/>
    </location>
</feature>
<feature type="chain" id="PRO_5010981207" description="Post-GPI attachment to proteins factor 3" evidence="8">
    <location>
        <begin position="24"/>
        <end position="320"/>
    </location>
</feature>
<dbReference type="EMBL" id="AMQM01001456">
    <property type="status" value="NOT_ANNOTATED_CDS"/>
    <property type="molecule type" value="Genomic_DNA"/>
</dbReference>
<reference evidence="9 11" key="2">
    <citation type="journal article" date="2013" name="Nature">
        <title>Insights into bilaterian evolution from three spiralian genomes.</title>
        <authorList>
            <person name="Simakov O."/>
            <person name="Marletaz F."/>
            <person name="Cho S.J."/>
            <person name="Edsinger-Gonzales E."/>
            <person name="Havlak P."/>
            <person name="Hellsten U."/>
            <person name="Kuo D.H."/>
            <person name="Larsson T."/>
            <person name="Lv J."/>
            <person name="Arendt D."/>
            <person name="Savage R."/>
            <person name="Osoegawa K."/>
            <person name="de Jong P."/>
            <person name="Grimwood J."/>
            <person name="Chapman J.A."/>
            <person name="Shapiro H."/>
            <person name="Aerts A."/>
            <person name="Otillar R.P."/>
            <person name="Terry A.Y."/>
            <person name="Boore J.L."/>
            <person name="Grigoriev I.V."/>
            <person name="Lindberg D.R."/>
            <person name="Seaver E.C."/>
            <person name="Weisblat D.A."/>
            <person name="Putnam N.H."/>
            <person name="Rokhsar D.S."/>
        </authorList>
    </citation>
    <scope>NUCLEOTIDE SEQUENCE</scope>
</reference>
<name>T1G968_HELRO</name>
<reference evidence="10" key="3">
    <citation type="submission" date="2015-06" db="UniProtKB">
        <authorList>
            <consortium name="EnsemblMetazoa"/>
        </authorList>
    </citation>
    <scope>IDENTIFICATION</scope>
</reference>
<evidence type="ECO:0000313" key="10">
    <source>
        <dbReference type="EnsemblMetazoa" id="HelroP95556"/>
    </source>
</evidence>
<dbReference type="InParanoid" id="T1G968"/>
<dbReference type="GO" id="GO:0006506">
    <property type="term" value="P:GPI anchor biosynthetic process"/>
    <property type="evidence" value="ECO:0000318"/>
    <property type="project" value="GO_Central"/>
</dbReference>
<reference evidence="11" key="1">
    <citation type="submission" date="2012-12" db="EMBL/GenBank/DDBJ databases">
        <authorList>
            <person name="Hellsten U."/>
            <person name="Grimwood J."/>
            <person name="Chapman J.A."/>
            <person name="Shapiro H."/>
            <person name="Aerts A."/>
            <person name="Otillar R.P."/>
            <person name="Terry A.Y."/>
            <person name="Boore J.L."/>
            <person name="Simakov O."/>
            <person name="Marletaz F."/>
            <person name="Cho S.-J."/>
            <person name="Edsinger-Gonzales E."/>
            <person name="Havlak P."/>
            <person name="Kuo D.-H."/>
            <person name="Larsson T."/>
            <person name="Lv J."/>
            <person name="Arendt D."/>
            <person name="Savage R."/>
            <person name="Osoegawa K."/>
            <person name="de Jong P."/>
            <person name="Lindberg D.R."/>
            <person name="Seaver E.C."/>
            <person name="Weisblat D.A."/>
            <person name="Putnam N.H."/>
            <person name="Grigoriev I.V."/>
            <person name="Rokhsar D.S."/>
        </authorList>
    </citation>
    <scope>NUCLEOTIDE SEQUENCE</scope>
</reference>
<dbReference type="GeneID" id="20217615"/>
<evidence type="ECO:0000256" key="3">
    <source>
        <dbReference type="ARBA" id="ARBA00022502"/>
    </source>
</evidence>
<dbReference type="KEGG" id="hro:HELRODRAFT_95556"/>
<keyword evidence="8" id="KW-0333">Golgi apparatus</keyword>
<dbReference type="PANTHER" id="PTHR13148:SF0">
    <property type="entry name" value="POST-GPI ATTACHMENT TO PROTEINS FACTOR 3"/>
    <property type="match status" value="1"/>
</dbReference>
<dbReference type="OMA" id="DFMIEDC"/>
<comment type="subcellular location">
    <subcellularLocation>
        <location evidence="1">Endomembrane system</location>
        <topology evidence="1">Multi-pass membrane protein</topology>
    </subcellularLocation>
    <subcellularLocation>
        <location evidence="8">Golgi apparatus membrane</location>
        <topology evidence="8">Multi-pass membrane protein</topology>
    </subcellularLocation>
</comment>
<feature type="transmembrane region" description="Helical" evidence="8">
    <location>
        <begin position="171"/>
        <end position="188"/>
    </location>
</feature>
<keyword evidence="3 8" id="KW-0337">GPI-anchor biosynthesis</keyword>
<dbReference type="PANTHER" id="PTHR13148">
    <property type="entry name" value="PER1-RELATED"/>
    <property type="match status" value="1"/>
</dbReference>
<feature type="transmembrane region" description="Helical" evidence="8">
    <location>
        <begin position="259"/>
        <end position="277"/>
    </location>
</feature>
<feature type="transmembrane region" description="Helical" evidence="8">
    <location>
        <begin position="197"/>
        <end position="216"/>
    </location>
</feature>
<keyword evidence="5 8" id="KW-0732">Signal</keyword>
<evidence type="ECO:0000256" key="2">
    <source>
        <dbReference type="ARBA" id="ARBA00006387"/>
    </source>
</evidence>
<dbReference type="Proteomes" id="UP000015101">
    <property type="component" value="Unassembled WGS sequence"/>
</dbReference>
<accession>T1G968</accession>
<dbReference type="OrthoDB" id="419770at2759"/>
<evidence type="ECO:0000256" key="5">
    <source>
        <dbReference type="ARBA" id="ARBA00022729"/>
    </source>
</evidence>
<dbReference type="FunCoup" id="T1G968">
    <property type="interactions" value="523"/>
</dbReference>
<evidence type="ECO:0000256" key="6">
    <source>
        <dbReference type="ARBA" id="ARBA00022989"/>
    </source>
</evidence>
<dbReference type="STRING" id="6412.T1G968"/>
<feature type="signal peptide" evidence="8">
    <location>
        <begin position="1"/>
        <end position="23"/>
    </location>
</feature>
<evidence type="ECO:0000256" key="7">
    <source>
        <dbReference type="ARBA" id="ARBA00023136"/>
    </source>
</evidence>
<feature type="transmembrane region" description="Helical" evidence="8">
    <location>
        <begin position="289"/>
        <end position="306"/>
    </location>
</feature>
<comment type="caution">
    <text evidence="8">Lacks conserved residue(s) required for the propagation of feature annotation.</text>
</comment>
<dbReference type="EMBL" id="KB097495">
    <property type="protein sequence ID" value="ESN96701.1"/>
    <property type="molecule type" value="Genomic_DNA"/>
</dbReference>
<dbReference type="InterPro" id="IPR007217">
    <property type="entry name" value="Per1-like"/>
</dbReference>